<protein>
    <recommendedName>
        <fullName evidence="1">Transposase Tn5-like N-terminal domain-containing protein</fullName>
    </recommendedName>
</protein>
<dbReference type="EMBL" id="CAJNAU010000172">
    <property type="protein sequence ID" value="CAE6862457.1"/>
    <property type="molecule type" value="Genomic_DNA"/>
</dbReference>
<dbReference type="InterPro" id="IPR014735">
    <property type="entry name" value="Transposase_Tn5-like_N"/>
</dbReference>
<feature type="domain" description="Transposase Tn5-like N-terminal" evidence="1">
    <location>
        <begin position="2"/>
        <end position="36"/>
    </location>
</feature>
<name>A0ABM8T6S5_9BURK</name>
<evidence type="ECO:0000313" key="2">
    <source>
        <dbReference type="EMBL" id="CAE6862457.1"/>
    </source>
</evidence>
<reference evidence="2 3" key="1">
    <citation type="submission" date="2021-02" db="EMBL/GenBank/DDBJ databases">
        <authorList>
            <person name="Vanwijnsberghe S."/>
        </authorList>
    </citation>
    <scope>NUCLEOTIDE SEQUENCE [LARGE SCALE GENOMIC DNA]</scope>
    <source>
        <strain evidence="2 3">R-69658</strain>
    </source>
</reference>
<evidence type="ECO:0000313" key="3">
    <source>
        <dbReference type="Proteomes" id="UP000674425"/>
    </source>
</evidence>
<comment type="caution">
    <text evidence="2">The sequence shown here is derived from an EMBL/GenBank/DDBJ whole genome shotgun (WGS) entry which is preliminary data.</text>
</comment>
<accession>A0ABM8T6S5</accession>
<gene>
    <name evidence="2" type="ORF">R69658_07686</name>
</gene>
<keyword evidence="3" id="KW-1185">Reference proteome</keyword>
<dbReference type="Gene3D" id="1.10.246.40">
    <property type="entry name" value="Tn5 transposase, domain 1"/>
    <property type="match status" value="1"/>
</dbReference>
<dbReference type="Proteomes" id="UP000674425">
    <property type="component" value="Unassembled WGS sequence"/>
</dbReference>
<dbReference type="Gene3D" id="3.90.350.10">
    <property type="entry name" value="Transposase Inhibitor Protein From Tn5, Chain A, domain 1"/>
    <property type="match status" value="1"/>
</dbReference>
<evidence type="ECO:0000259" key="1">
    <source>
        <dbReference type="Pfam" id="PF14706"/>
    </source>
</evidence>
<organism evidence="2 3">
    <name type="scientific">Paraburkholderia aspalathi</name>
    <dbReference type="NCBI Taxonomy" id="1324617"/>
    <lineage>
        <taxon>Bacteria</taxon>
        <taxon>Pseudomonadati</taxon>
        <taxon>Pseudomonadota</taxon>
        <taxon>Betaproteobacteria</taxon>
        <taxon>Burkholderiales</taxon>
        <taxon>Burkholderiaceae</taxon>
        <taxon>Paraburkholderia</taxon>
    </lineage>
</organism>
<dbReference type="SUPFAM" id="SSF53098">
    <property type="entry name" value="Ribonuclease H-like"/>
    <property type="match status" value="1"/>
</dbReference>
<dbReference type="InterPro" id="IPR012337">
    <property type="entry name" value="RNaseH-like_sf"/>
</dbReference>
<dbReference type="InterPro" id="IPR038215">
    <property type="entry name" value="TN5-like_N_sf"/>
</dbReference>
<proteinExistence type="predicted"/>
<sequence>MRLLTRFAEKPAQSIPGVSHGWSEMMAAYRFVGNDAFEWHDIMQPHWNCTRERMREHAVVLCIQDTAELDFNGQEIGDLGLLNHKARRGGMCIRRTRSVRIAWGWACWMPGCRRAS</sequence>
<dbReference type="Pfam" id="PF14706">
    <property type="entry name" value="Tnp_DNA_bind"/>
    <property type="match status" value="1"/>
</dbReference>